<dbReference type="GO" id="GO:0005829">
    <property type="term" value="C:cytosol"/>
    <property type="evidence" value="ECO:0007669"/>
    <property type="project" value="TreeGrafter"/>
</dbReference>
<dbReference type="AlphaFoldDB" id="M2PLE0"/>
<proteinExistence type="predicted"/>
<dbReference type="NCBIfam" id="TIGR01484">
    <property type="entry name" value="HAD-SF-IIB"/>
    <property type="match status" value="1"/>
</dbReference>
<dbReference type="Gene3D" id="3.30.1240.10">
    <property type="match status" value="1"/>
</dbReference>
<dbReference type="InterPro" id="IPR023214">
    <property type="entry name" value="HAD_sf"/>
</dbReference>
<dbReference type="OrthoDB" id="306707at2"/>
<evidence type="ECO:0000313" key="1">
    <source>
        <dbReference type="EMBL" id="EMD16369.1"/>
    </source>
</evidence>
<keyword evidence="2" id="KW-1185">Reference proteome</keyword>
<dbReference type="Pfam" id="PF08282">
    <property type="entry name" value="Hydrolase_3"/>
    <property type="match status" value="1"/>
</dbReference>
<dbReference type="SUPFAM" id="SSF56784">
    <property type="entry name" value="HAD-like"/>
    <property type="match status" value="1"/>
</dbReference>
<dbReference type="InterPro" id="IPR006379">
    <property type="entry name" value="HAD-SF_hydro_IIB"/>
</dbReference>
<dbReference type="Proteomes" id="UP000011758">
    <property type="component" value="Unassembled WGS sequence"/>
</dbReference>
<dbReference type="InterPro" id="IPR036412">
    <property type="entry name" value="HAD-like_sf"/>
</dbReference>
<accession>M2PLE0</accession>
<dbReference type="PROSITE" id="PS01228">
    <property type="entry name" value="COF_1"/>
    <property type="match status" value="1"/>
</dbReference>
<name>M2PLE0_9FIRM</name>
<dbReference type="GO" id="GO:0016791">
    <property type="term" value="F:phosphatase activity"/>
    <property type="evidence" value="ECO:0007669"/>
    <property type="project" value="TreeGrafter"/>
</dbReference>
<dbReference type="GO" id="GO:0000287">
    <property type="term" value="F:magnesium ion binding"/>
    <property type="evidence" value="ECO:0007669"/>
    <property type="project" value="TreeGrafter"/>
</dbReference>
<sequence>MISEWRLRFNIMKILFTDLDGTLVNNQDPINIRDIEALHKFQKEGHKVVLCTGRTYHETEALLGYIPYDYLILSNGGQIRDKKEILFNHLIDQKTGIKILDDLMMKTSDLFFGDARGMFCYKDHHTYKITDKPYLIDSSFQNEYRQSEGFSIICIYARNHIDDLMNYCNQYQNTVTIHQNDLFIDIVPRDCSKKSGIEELMTLLKADQTIGIGNSYNDLPMIKAVDKGCTFYHASIDAEYKYHYVYELIEELLEGEKYELAEEFKKD</sequence>
<dbReference type="STRING" id="999415.HMPREF9943_01295"/>
<organism evidence="1 2">
    <name type="scientific">Eggerthia catenaformis OT 569 = DSM 20559</name>
    <dbReference type="NCBI Taxonomy" id="999415"/>
    <lineage>
        <taxon>Bacteria</taxon>
        <taxon>Bacillati</taxon>
        <taxon>Bacillota</taxon>
        <taxon>Erysipelotrichia</taxon>
        <taxon>Erysipelotrichales</taxon>
        <taxon>Coprobacillaceae</taxon>
        <taxon>Eggerthia</taxon>
    </lineage>
</organism>
<evidence type="ECO:0000313" key="2">
    <source>
        <dbReference type="Proteomes" id="UP000011758"/>
    </source>
</evidence>
<dbReference type="PANTHER" id="PTHR10000">
    <property type="entry name" value="PHOSPHOSERINE PHOSPHATASE"/>
    <property type="match status" value="1"/>
</dbReference>
<reference evidence="1 2" key="1">
    <citation type="submission" date="2013-02" db="EMBL/GenBank/DDBJ databases">
        <title>The Genome Sequence of Lactobacillus catenaformis F0143.</title>
        <authorList>
            <consortium name="The Broad Institute Genome Sequencing Platform"/>
            <person name="Earl A."/>
            <person name="Ward D."/>
            <person name="Feldgarden M."/>
            <person name="Gevers D."/>
            <person name="Izard J."/>
            <person name="Blanton J.M."/>
            <person name="Mathney J."/>
            <person name="Dewhirst F.E."/>
            <person name="Young S.K."/>
            <person name="Zeng Q."/>
            <person name="Gargeya S."/>
            <person name="Fitzgerald M."/>
            <person name="Haas B."/>
            <person name="Abouelleil A."/>
            <person name="Alvarado L."/>
            <person name="Arachchi H.M."/>
            <person name="Berlin A."/>
            <person name="Chapman S.B."/>
            <person name="Gearin G."/>
            <person name="Goldberg J."/>
            <person name="Griggs A."/>
            <person name="Gujja S."/>
            <person name="Hansen M."/>
            <person name="Heiman D."/>
            <person name="Howarth C."/>
            <person name="Larimer J."/>
            <person name="Lui A."/>
            <person name="MacDonald P.J.P."/>
            <person name="McCowen C."/>
            <person name="Montmayeur A."/>
            <person name="Murphy C."/>
            <person name="Neiman D."/>
            <person name="Pearson M."/>
            <person name="Priest M."/>
            <person name="Roberts A."/>
            <person name="Saif S."/>
            <person name="Shea T."/>
            <person name="Sisk P."/>
            <person name="Stolte C."/>
            <person name="Sykes S."/>
            <person name="Wortman J."/>
            <person name="Nusbaum C."/>
            <person name="Birren B."/>
        </authorList>
    </citation>
    <scope>NUCLEOTIDE SEQUENCE [LARGE SCALE GENOMIC DNA]</scope>
    <source>
        <strain evidence="1 2">OT 569</strain>
    </source>
</reference>
<dbReference type="EMBL" id="AGEJ01000021">
    <property type="protein sequence ID" value="EMD16369.1"/>
    <property type="molecule type" value="Genomic_DNA"/>
</dbReference>
<dbReference type="PANTHER" id="PTHR10000:SF8">
    <property type="entry name" value="HAD SUPERFAMILY HYDROLASE-LIKE, TYPE 3"/>
    <property type="match status" value="1"/>
</dbReference>
<dbReference type="eggNOG" id="COG0561">
    <property type="taxonomic scope" value="Bacteria"/>
</dbReference>
<gene>
    <name evidence="1" type="ORF">HMPREF9943_01295</name>
</gene>
<protein>
    <submittedName>
        <fullName evidence="1">Cof-like hydrolase</fullName>
    </submittedName>
</protein>
<comment type="caution">
    <text evidence="1">The sequence shown here is derived from an EMBL/GenBank/DDBJ whole genome shotgun (WGS) entry which is preliminary data.</text>
</comment>
<dbReference type="Gene3D" id="3.40.50.1000">
    <property type="entry name" value="HAD superfamily/HAD-like"/>
    <property type="match status" value="1"/>
</dbReference>
<keyword evidence="1" id="KW-0378">Hydrolase</keyword>
<dbReference type="BioCyc" id="ECAT999415-HMP:GTTI-1329-MONOMER"/>